<reference evidence="14 15" key="1">
    <citation type="submission" date="2016-11" db="EMBL/GenBank/DDBJ databases">
        <authorList>
            <person name="Jaros S."/>
            <person name="Januszkiewicz K."/>
            <person name="Wedrychowicz H."/>
        </authorList>
    </citation>
    <scope>NUCLEOTIDE SEQUENCE [LARGE SCALE GENOMIC DNA]</scope>
    <source>
        <strain evidence="14 15">DSM 15930</strain>
    </source>
</reference>
<evidence type="ECO:0000256" key="2">
    <source>
        <dbReference type="ARBA" id="ARBA00005940"/>
    </source>
</evidence>
<dbReference type="RefSeq" id="WP_073288379.1">
    <property type="nucleotide sequence ID" value="NZ_FRCP01000013.1"/>
</dbReference>
<dbReference type="GO" id="GO:0046872">
    <property type="term" value="F:metal ion binding"/>
    <property type="evidence" value="ECO:0007669"/>
    <property type="project" value="UniProtKB-KW"/>
</dbReference>
<keyword evidence="7 8" id="KW-0326">Glycosidase</keyword>
<feature type="domain" description="Glycoside hydrolase family 42 N-terminal" evidence="12">
    <location>
        <begin position="10"/>
        <end position="378"/>
    </location>
</feature>
<feature type="active site" description="Proton donor" evidence="9">
    <location>
        <position position="145"/>
    </location>
</feature>
<dbReference type="Pfam" id="PF08532">
    <property type="entry name" value="Glyco_hydro_42M"/>
    <property type="match status" value="1"/>
</dbReference>
<evidence type="ECO:0000256" key="11">
    <source>
        <dbReference type="PIRSR" id="PIRSR001084-3"/>
    </source>
</evidence>
<comment type="similarity">
    <text evidence="2 8">Belongs to the glycosyl hydrolase 42 family.</text>
</comment>
<dbReference type="PIRSF" id="PIRSF001084">
    <property type="entry name" value="B-galactosidase"/>
    <property type="match status" value="1"/>
</dbReference>
<keyword evidence="5 8" id="KW-0378">Hydrolase</keyword>
<dbReference type="InterPro" id="IPR017853">
    <property type="entry name" value="GH"/>
</dbReference>
<dbReference type="Gene3D" id="3.20.20.80">
    <property type="entry name" value="Glycosidases"/>
    <property type="match status" value="1"/>
</dbReference>
<accession>A0A1M7K9E2</accession>
<dbReference type="SUPFAM" id="SSF51445">
    <property type="entry name" value="(Trans)glycosidases"/>
    <property type="match status" value="1"/>
</dbReference>
<dbReference type="InterPro" id="IPR013529">
    <property type="entry name" value="Glyco_hydro_42_N"/>
</dbReference>
<dbReference type="Gene3D" id="3.40.50.880">
    <property type="match status" value="1"/>
</dbReference>
<gene>
    <name evidence="14" type="ORF">SAMN02746066_02613</name>
</gene>
<comment type="catalytic activity">
    <reaction evidence="1 8">
        <text>Hydrolysis of terminal non-reducing beta-D-galactose residues in beta-D-galactosides.</text>
        <dbReference type="EC" id="3.2.1.23"/>
    </reaction>
</comment>
<evidence type="ECO:0000256" key="7">
    <source>
        <dbReference type="ARBA" id="ARBA00023295"/>
    </source>
</evidence>
<feature type="binding site" evidence="10">
    <location>
        <position position="314"/>
    </location>
    <ligand>
        <name>substrate</name>
    </ligand>
</feature>
<keyword evidence="15" id="KW-1185">Reference proteome</keyword>
<evidence type="ECO:0000256" key="9">
    <source>
        <dbReference type="PIRSR" id="PIRSR001084-1"/>
    </source>
</evidence>
<dbReference type="GO" id="GO:0005975">
    <property type="term" value="P:carbohydrate metabolic process"/>
    <property type="evidence" value="ECO:0007669"/>
    <property type="project" value="InterPro"/>
</dbReference>
<dbReference type="InterPro" id="IPR029062">
    <property type="entry name" value="Class_I_gatase-like"/>
</dbReference>
<dbReference type="STRING" id="1120996.SAMN02746066_02613"/>
<evidence type="ECO:0000256" key="3">
    <source>
        <dbReference type="ARBA" id="ARBA00012756"/>
    </source>
</evidence>
<dbReference type="GO" id="GO:0009341">
    <property type="term" value="C:beta-galactosidase complex"/>
    <property type="evidence" value="ECO:0007669"/>
    <property type="project" value="InterPro"/>
</dbReference>
<dbReference type="AlphaFoldDB" id="A0A1M7K9E2"/>
<dbReference type="CDD" id="cd03143">
    <property type="entry name" value="A4_beta-galactosidase_middle_domain"/>
    <property type="match status" value="1"/>
</dbReference>
<keyword evidence="4 11" id="KW-0479">Metal-binding</keyword>
<dbReference type="Pfam" id="PF02449">
    <property type="entry name" value="Glyco_hydro_42"/>
    <property type="match status" value="1"/>
</dbReference>
<sequence>MKQLLYGVAYYDEYMPYERLQEDIRMMKTAGINVVRIAESTWSTEEPEEGIFDFSHVIKVLDAMQEAGIYVIIGTPTYAIPAWMAKKYPEVMVMDSTGHRRPYGARQIMDITNKEYRFFAERIIRKLMEVVQGYSHVIGFQLDNESKHFGTCSENVHEMFVSYMKKRFQGDLKCLNEEFGLDYWSNRINSWEEFPSVVGTINGSLGCEFAKFQRSLVTEYLQCQRKIVDEYRRPDQFVTHNFDFEWRGHSFGVQPDVNHYETAKCLTIAGCDIYHPTQDYLTGKEIGFCGDLTRTLKKNNYFVMETQAQGFPNWTPYNGQVRLQAFSHLASGADSVMYWHWHSIHNACETYWKGVLSHNMKENVVYQEVARVGKELARLSPKLIHLKKINQVAIMVSNDSLTAIEWFPFAPGQQPNKKYNDIVRWIYDALFELNVECDIINVEEENLIQYKMIVVPTLYSANQNTLLRLKEYVNAGGCLVSTFKTAFTNENVKVWSDDQPYILTECFGMTYNQFTLPVNVILEDEMLDVDKEERYVELFMELLQPQGASVIATYGHYNWKQYAAITENKFGQGTAIYIGCMTSKAYLKALLSNVLETKNIKEEKQLDIYPISVRKGINEDGHEITYYLNYSHEEQEIRVDNGIELLCDRNVSQDEVIKIAPWDLAIVERK</sequence>
<dbReference type="InterPro" id="IPR013738">
    <property type="entry name" value="Beta_galactosidase_Trimer"/>
</dbReference>
<evidence type="ECO:0000259" key="13">
    <source>
        <dbReference type="Pfam" id="PF08532"/>
    </source>
</evidence>
<evidence type="ECO:0000256" key="1">
    <source>
        <dbReference type="ARBA" id="ARBA00001412"/>
    </source>
</evidence>
<organism evidence="14 15">
    <name type="scientific">Anaerosporobacter mobilis DSM 15930</name>
    <dbReference type="NCBI Taxonomy" id="1120996"/>
    <lineage>
        <taxon>Bacteria</taxon>
        <taxon>Bacillati</taxon>
        <taxon>Bacillota</taxon>
        <taxon>Clostridia</taxon>
        <taxon>Lachnospirales</taxon>
        <taxon>Lachnospiraceae</taxon>
        <taxon>Anaerosporobacter</taxon>
    </lineage>
</organism>
<feature type="active site" description="Nucleophile" evidence="9">
    <location>
        <position position="305"/>
    </location>
</feature>
<protein>
    <recommendedName>
        <fullName evidence="3 8">Beta-galactosidase</fullName>
        <shortName evidence="8">Beta-gal</shortName>
        <ecNumber evidence="3 8">3.2.1.23</ecNumber>
    </recommendedName>
</protein>
<keyword evidence="6 11" id="KW-0862">Zinc</keyword>
<feature type="binding site" evidence="10">
    <location>
        <position position="144"/>
    </location>
    <ligand>
        <name>substrate</name>
    </ligand>
</feature>
<evidence type="ECO:0000313" key="15">
    <source>
        <dbReference type="Proteomes" id="UP000184038"/>
    </source>
</evidence>
<dbReference type="EC" id="3.2.1.23" evidence="3 8"/>
<dbReference type="EMBL" id="FRCP01000013">
    <property type="protein sequence ID" value="SHM61919.1"/>
    <property type="molecule type" value="Genomic_DNA"/>
</dbReference>
<dbReference type="InterPro" id="IPR003476">
    <property type="entry name" value="Glyco_hydro_42"/>
</dbReference>
<feature type="domain" description="Beta-galactosidase trimerisation" evidence="13">
    <location>
        <begin position="391"/>
        <end position="600"/>
    </location>
</feature>
<evidence type="ECO:0000256" key="10">
    <source>
        <dbReference type="PIRSR" id="PIRSR001084-2"/>
    </source>
</evidence>
<evidence type="ECO:0000313" key="14">
    <source>
        <dbReference type="EMBL" id="SHM61919.1"/>
    </source>
</evidence>
<dbReference type="GO" id="GO:0004565">
    <property type="term" value="F:beta-galactosidase activity"/>
    <property type="evidence" value="ECO:0007669"/>
    <property type="project" value="UniProtKB-EC"/>
</dbReference>
<dbReference type="OrthoDB" id="9800974at2"/>
<feature type="binding site" evidence="11">
    <location>
        <position position="152"/>
    </location>
    <ligand>
        <name>Zn(2+)</name>
        <dbReference type="ChEBI" id="CHEBI:29105"/>
    </ligand>
</feature>
<feature type="binding site" evidence="10">
    <location>
        <position position="106"/>
    </location>
    <ligand>
        <name>substrate</name>
    </ligand>
</feature>
<dbReference type="PANTHER" id="PTHR36447:SF2">
    <property type="entry name" value="BETA-GALACTOSIDASE YESZ"/>
    <property type="match status" value="1"/>
</dbReference>
<evidence type="ECO:0000256" key="8">
    <source>
        <dbReference type="PIRNR" id="PIRNR001084"/>
    </source>
</evidence>
<name>A0A1M7K9E2_9FIRM</name>
<dbReference type="Proteomes" id="UP000184038">
    <property type="component" value="Unassembled WGS sequence"/>
</dbReference>
<evidence type="ECO:0000256" key="4">
    <source>
        <dbReference type="ARBA" id="ARBA00022723"/>
    </source>
</evidence>
<evidence type="ECO:0000256" key="6">
    <source>
        <dbReference type="ARBA" id="ARBA00022833"/>
    </source>
</evidence>
<dbReference type="PANTHER" id="PTHR36447">
    <property type="entry name" value="BETA-GALACTOSIDASE GANA"/>
    <property type="match status" value="1"/>
</dbReference>
<evidence type="ECO:0000259" key="12">
    <source>
        <dbReference type="Pfam" id="PF02449"/>
    </source>
</evidence>
<dbReference type="SUPFAM" id="SSF52317">
    <property type="entry name" value="Class I glutamine amidotransferase-like"/>
    <property type="match status" value="1"/>
</dbReference>
<evidence type="ECO:0000256" key="5">
    <source>
        <dbReference type="ARBA" id="ARBA00022801"/>
    </source>
</evidence>
<proteinExistence type="inferred from homology"/>